<dbReference type="RefSeq" id="WP_261502704.1">
    <property type="nucleotide sequence ID" value="NZ_JAODYH010000017.1"/>
</dbReference>
<dbReference type="InterPro" id="IPR002591">
    <property type="entry name" value="Phosphodiest/P_Trfase"/>
</dbReference>
<comment type="caution">
    <text evidence="1">The sequence shown here is derived from an EMBL/GenBank/DDBJ whole genome shotgun (WGS) entry which is preliminary data.</text>
</comment>
<dbReference type="SUPFAM" id="SSF53649">
    <property type="entry name" value="Alkaline phosphatase-like"/>
    <property type="match status" value="1"/>
</dbReference>
<accession>A0ABT2PSK6</accession>
<evidence type="ECO:0000313" key="1">
    <source>
        <dbReference type="EMBL" id="MCT9813450.1"/>
    </source>
</evidence>
<name>A0ABT2PSK6_9BURK</name>
<dbReference type="EMBL" id="JAODYH010000017">
    <property type="protein sequence ID" value="MCT9813450.1"/>
    <property type="molecule type" value="Genomic_DNA"/>
</dbReference>
<sequence length="419" mass="44297">MTARRRAVVVVCDSLAADLVRPDTAPSLSAMRAQSADFVAARSVFPSTTRTSSASMATGCLPGAHGLLGNTMVLKEDGRLVRMSVGKPDFLDRLRRATGQTLRRPTWAERLADHGGAIVMSNVSPGAAYLQDPDSFGHVYHRSGSRGPGGELLDDGLPIEVGAAGDAAMTERFCREVLRERAPALAVLWLSEPDHTAHHTALGSPEHLAMIAHADACVQQVRSTVDALDPDGEEILLVVCSDHGMETVGRQIDLDELLLATGWKNSPQSSDVVVAPNGNAALLYFADSKRVDIPPLAQWLQDQDFAGRVVWGDALAELGLPTDGPLGIALALRHDTAANPHGVRGRSVSVLSPFSNSSLPGCGQHGGLGAHEQQPFLYLRGGGLRPGERGQPASLIDIAPTVLHHLGVAADGMQGRVLR</sequence>
<protein>
    <submittedName>
        <fullName evidence="1">Alkaline phosphatase family protein</fullName>
    </submittedName>
</protein>
<gene>
    <name evidence="1" type="ORF">N0K08_22705</name>
</gene>
<dbReference type="Proteomes" id="UP001525968">
    <property type="component" value="Unassembled WGS sequence"/>
</dbReference>
<keyword evidence="2" id="KW-1185">Reference proteome</keyword>
<evidence type="ECO:0000313" key="2">
    <source>
        <dbReference type="Proteomes" id="UP001525968"/>
    </source>
</evidence>
<dbReference type="PANTHER" id="PTHR10151">
    <property type="entry name" value="ECTONUCLEOTIDE PYROPHOSPHATASE/PHOSPHODIESTERASE"/>
    <property type="match status" value="1"/>
</dbReference>
<reference evidence="1 2" key="1">
    <citation type="submission" date="2022-09" db="EMBL/GenBank/DDBJ databases">
        <title>Draft genome of isolate Be4.</title>
        <authorList>
            <person name="Sanchez-Castro I."/>
            <person name="Martinez-Rodriguez P."/>
            <person name="Descostes M."/>
            <person name="Merroun M."/>
        </authorList>
    </citation>
    <scope>NUCLEOTIDE SEQUENCE [LARGE SCALE GENOMIC DNA]</scope>
    <source>
        <strain evidence="1 2">Be4</strain>
    </source>
</reference>
<organism evidence="1 2">
    <name type="scientific">Acidovorax bellezanensis</name>
    <dbReference type="NCBI Taxonomy" id="2976702"/>
    <lineage>
        <taxon>Bacteria</taxon>
        <taxon>Pseudomonadati</taxon>
        <taxon>Pseudomonadota</taxon>
        <taxon>Betaproteobacteria</taxon>
        <taxon>Burkholderiales</taxon>
        <taxon>Comamonadaceae</taxon>
        <taxon>Acidovorax</taxon>
    </lineage>
</organism>
<dbReference type="InterPro" id="IPR017850">
    <property type="entry name" value="Alkaline_phosphatase_core_sf"/>
</dbReference>
<dbReference type="PANTHER" id="PTHR10151:SF120">
    <property type="entry name" value="BIS(5'-ADENOSYL)-TRIPHOSPHATASE"/>
    <property type="match status" value="1"/>
</dbReference>
<proteinExistence type="predicted"/>
<dbReference type="Gene3D" id="3.40.720.10">
    <property type="entry name" value="Alkaline Phosphatase, subunit A"/>
    <property type="match status" value="2"/>
</dbReference>
<dbReference type="Pfam" id="PF01663">
    <property type="entry name" value="Phosphodiest"/>
    <property type="match status" value="1"/>
</dbReference>